<keyword evidence="4" id="KW-0238">DNA-binding</keyword>
<comment type="similarity">
    <text evidence="1">Belongs to the N(4)/N(6)-methyltransferase family.</text>
</comment>
<organism evidence="7 8">
    <name type="scientific">Roseateles terrae</name>
    <dbReference type="NCBI Taxonomy" id="431060"/>
    <lineage>
        <taxon>Bacteria</taxon>
        <taxon>Pseudomonadati</taxon>
        <taxon>Pseudomonadota</taxon>
        <taxon>Betaproteobacteria</taxon>
        <taxon>Burkholderiales</taxon>
        <taxon>Sphaerotilaceae</taxon>
        <taxon>Roseateles</taxon>
    </lineage>
</organism>
<dbReference type="PANTHER" id="PTHR30408:SF12">
    <property type="entry name" value="TYPE I RESTRICTION ENZYME MJAVIII SPECIFICITY SUBUNIT"/>
    <property type="match status" value="1"/>
</dbReference>
<dbReference type="Gene3D" id="3.40.50.150">
    <property type="entry name" value="Vaccinia Virus protein VP39"/>
    <property type="match status" value="1"/>
</dbReference>
<dbReference type="Proteomes" id="UP000574369">
    <property type="component" value="Unassembled WGS sequence"/>
</dbReference>
<dbReference type="InterPro" id="IPR052021">
    <property type="entry name" value="Type-I_RS_S_subunit"/>
</dbReference>
<feature type="domain" description="DNA methylase adenine-specific" evidence="6">
    <location>
        <begin position="212"/>
        <end position="383"/>
    </location>
</feature>
<gene>
    <name evidence="7" type="ORF">FHS28_004321</name>
</gene>
<protein>
    <recommendedName>
        <fullName evidence="9">DNA methylase adenine-specific domain-containing protein</fullName>
    </recommendedName>
</protein>
<comment type="similarity">
    <text evidence="2">Belongs to the type-I restriction system S methylase family.</text>
</comment>
<dbReference type="EMBL" id="JACHXO010000009">
    <property type="protein sequence ID" value="MBB3196896.1"/>
    <property type="molecule type" value="Genomic_DNA"/>
</dbReference>
<dbReference type="Pfam" id="PF02384">
    <property type="entry name" value="N6_Mtase"/>
    <property type="match status" value="1"/>
</dbReference>
<evidence type="ECO:0008006" key="9">
    <source>
        <dbReference type="Google" id="ProtNLM"/>
    </source>
</evidence>
<dbReference type="SUPFAM" id="SSF53335">
    <property type="entry name" value="S-adenosyl-L-methionine-dependent methyltransferases"/>
    <property type="match status" value="1"/>
</dbReference>
<evidence type="ECO:0000256" key="1">
    <source>
        <dbReference type="ARBA" id="ARBA00006594"/>
    </source>
</evidence>
<name>A0ABR6GXR7_9BURK</name>
<dbReference type="Pfam" id="PF01420">
    <property type="entry name" value="Methylase_S"/>
    <property type="match status" value="1"/>
</dbReference>
<evidence type="ECO:0000259" key="6">
    <source>
        <dbReference type="Pfam" id="PF02384"/>
    </source>
</evidence>
<keyword evidence="3" id="KW-0680">Restriction system</keyword>
<evidence type="ECO:0000313" key="8">
    <source>
        <dbReference type="Proteomes" id="UP000574369"/>
    </source>
</evidence>
<dbReference type="InterPro" id="IPR029063">
    <property type="entry name" value="SAM-dependent_MTases_sf"/>
</dbReference>
<evidence type="ECO:0000256" key="4">
    <source>
        <dbReference type="ARBA" id="ARBA00023125"/>
    </source>
</evidence>
<evidence type="ECO:0000259" key="5">
    <source>
        <dbReference type="Pfam" id="PF01420"/>
    </source>
</evidence>
<feature type="domain" description="Type I restriction modification DNA specificity" evidence="5">
    <location>
        <begin position="395"/>
        <end position="543"/>
    </location>
</feature>
<dbReference type="PANTHER" id="PTHR30408">
    <property type="entry name" value="TYPE-1 RESTRICTION ENZYME ECOKI SPECIFICITY PROTEIN"/>
    <property type="match status" value="1"/>
</dbReference>
<dbReference type="CDD" id="cd16961">
    <property type="entry name" value="RMtype1_S_TRD-CR_like"/>
    <property type="match status" value="1"/>
</dbReference>
<dbReference type="Gene3D" id="3.90.220.20">
    <property type="entry name" value="DNA methylase specificity domains"/>
    <property type="match status" value="1"/>
</dbReference>
<dbReference type="SUPFAM" id="SSF116734">
    <property type="entry name" value="DNA methylase specificity domain"/>
    <property type="match status" value="1"/>
</dbReference>
<evidence type="ECO:0000313" key="7">
    <source>
        <dbReference type="EMBL" id="MBB3196896.1"/>
    </source>
</evidence>
<keyword evidence="8" id="KW-1185">Reference proteome</keyword>
<evidence type="ECO:0000256" key="2">
    <source>
        <dbReference type="ARBA" id="ARBA00010923"/>
    </source>
</evidence>
<dbReference type="InterPro" id="IPR003356">
    <property type="entry name" value="DNA_methylase_A-5"/>
</dbReference>
<proteinExistence type="inferred from homology"/>
<comment type="caution">
    <text evidence="7">The sequence shown here is derived from an EMBL/GenBank/DDBJ whole genome shotgun (WGS) entry which is preliminary data.</text>
</comment>
<sequence length="579" mass="62540">MTRTESPVSLAFWRLMDLARGGVFGETWLFALAWLAAGRMAVARNMSVDQLAEVDAWKALVDAGFPAEAADRAVPQRSSTSVADMGRRAAATSIVAELHRELGDLRWDVVPCFLDGGARQAEGIVVPELTALLFDLVGEPDGSELWIPFDLRGQLTVEALRRGWRVLAASPLSVWSLPTQLLLTIEAGHPEHPKVRREVERDGAGRPIGRADYALVMPPFGVQVKDSSMAMWDTAGGKGLEQFARSESWAIHEFVNRTNKRAVFVSGQGVLFAKGQEQRLREYLVHRGGECNEVAAVISLPPGVFGGAGIAGAVLVVNPGGGTDDVYMADLGSGRRSLQEAGDIVAAGHDIALGKVPTDKARSVTRDEIAANEYSLAPSRYLRRVPDLGANALALGEICTALRPPATSKDPSQFEMAEVGQQDLNQWSAINHELEKTTYLKAPPKAGNLVRPGDIVFSIKGTVGKAALMGSAAQARPTVVSQSCLALRPLTDRVMPQYLLMYLRSPHGQAQLEGLQVGAGVQHISPSTLLAMQVPVPPLEEQRAACPDYDRLCELEDQVARLQGEIADLTRHRWPVDVQ</sequence>
<evidence type="ECO:0000256" key="3">
    <source>
        <dbReference type="ARBA" id="ARBA00022747"/>
    </source>
</evidence>
<reference evidence="7 8" key="1">
    <citation type="submission" date="2020-08" db="EMBL/GenBank/DDBJ databases">
        <title>Genomic Encyclopedia of Type Strains, Phase III (KMG-III): the genomes of soil and plant-associated and newly described type strains.</title>
        <authorList>
            <person name="Whitman W."/>
        </authorList>
    </citation>
    <scope>NUCLEOTIDE SEQUENCE [LARGE SCALE GENOMIC DNA]</scope>
    <source>
        <strain evidence="7 8">CECT 7247</strain>
    </source>
</reference>
<dbReference type="InterPro" id="IPR044946">
    <property type="entry name" value="Restrct_endonuc_typeI_TRD_sf"/>
</dbReference>
<dbReference type="RefSeq" id="WP_184295371.1">
    <property type="nucleotide sequence ID" value="NZ_JACHXO010000009.1"/>
</dbReference>
<dbReference type="InterPro" id="IPR000055">
    <property type="entry name" value="Restrct_endonuc_typeI_TRD"/>
</dbReference>
<accession>A0ABR6GXR7</accession>